<dbReference type="InterPro" id="IPR007487">
    <property type="entry name" value="ABC_transpt-TYRBP-like"/>
</dbReference>
<proteinExistence type="predicted"/>
<accession>A0A8I0AFT5</accession>
<keyword evidence="1" id="KW-0732">Signal</keyword>
<evidence type="ECO:0000313" key="3">
    <source>
        <dbReference type="Proteomes" id="UP000652847"/>
    </source>
</evidence>
<dbReference type="AlphaFoldDB" id="A0A8I0AFT5"/>
<dbReference type="Proteomes" id="UP000652847">
    <property type="component" value="Unassembled WGS sequence"/>
</dbReference>
<dbReference type="EMBL" id="JACOOT010000029">
    <property type="protein sequence ID" value="MBC5651852.1"/>
    <property type="molecule type" value="Genomic_DNA"/>
</dbReference>
<gene>
    <name evidence="2" type="ORF">H8S54_12230</name>
</gene>
<dbReference type="InterPro" id="IPR028082">
    <property type="entry name" value="Peripla_BP_I"/>
</dbReference>
<feature type="signal peptide" evidence="1">
    <location>
        <begin position="1"/>
        <end position="26"/>
    </location>
</feature>
<protein>
    <submittedName>
        <fullName evidence="2">ABC transporter substrate-binding protein</fullName>
    </submittedName>
</protein>
<evidence type="ECO:0000313" key="2">
    <source>
        <dbReference type="EMBL" id="MBC5651852.1"/>
    </source>
</evidence>
<keyword evidence="3" id="KW-1185">Reference proteome</keyword>
<dbReference type="PANTHER" id="PTHR35271:SF1">
    <property type="entry name" value="ABC TRANSPORTER, SUBSTRATE-BINDING LIPOPROTEIN"/>
    <property type="match status" value="1"/>
</dbReference>
<organism evidence="2 3">
    <name type="scientific">Blautia segnis</name>
    <dbReference type="NCBI Taxonomy" id="2763030"/>
    <lineage>
        <taxon>Bacteria</taxon>
        <taxon>Bacillati</taxon>
        <taxon>Bacillota</taxon>
        <taxon>Clostridia</taxon>
        <taxon>Lachnospirales</taxon>
        <taxon>Lachnospiraceae</taxon>
        <taxon>Blautia</taxon>
    </lineage>
</organism>
<dbReference type="Pfam" id="PF04392">
    <property type="entry name" value="ABC_sub_bind"/>
    <property type="match status" value="1"/>
</dbReference>
<dbReference type="Gene3D" id="3.40.50.2300">
    <property type="match status" value="2"/>
</dbReference>
<dbReference type="PANTHER" id="PTHR35271">
    <property type="entry name" value="ABC TRANSPORTER, SUBSTRATE-BINDING LIPOPROTEIN-RELATED"/>
    <property type="match status" value="1"/>
</dbReference>
<evidence type="ECO:0000256" key="1">
    <source>
        <dbReference type="SAM" id="SignalP"/>
    </source>
</evidence>
<feature type="chain" id="PRO_5034366256" evidence="1">
    <location>
        <begin position="27"/>
        <end position="325"/>
    </location>
</feature>
<comment type="caution">
    <text evidence="2">The sequence shown here is derived from an EMBL/GenBank/DDBJ whole genome shotgun (WGS) entry which is preliminary data.</text>
</comment>
<dbReference type="SUPFAM" id="SSF53822">
    <property type="entry name" value="Periplasmic binding protein-like I"/>
    <property type="match status" value="1"/>
</dbReference>
<sequence>MKRKVLSVIMTGAMVAGLAGTVTVHAEEQQTYNIGICQLVQHEALDAATEGFKDAVKEGLGEENVTFDEQNAQGDSATCSTIINNFVSSNVDLILANATASLQAAAAGTSDIPILGTAVTEYGVALDLTDFDGTVGGNISGTSDLAPLEDQAAMLNELFPDAKNVGLLYCSAEPNSQYQVDTVKAALEDLGYTCEYYAFSDSNDISSVVTNAVADSDVIYVPTDNTAASNTELINNICLPAKVPVIAGEEGICSGCGVATLSISYYDLGKATGEMAVKILKDGEDISTMPIEYAPNFTKEYNADICAELGIEVPDDYVAIGADAE</sequence>
<dbReference type="RefSeq" id="WP_021925535.1">
    <property type="nucleotide sequence ID" value="NZ_JACOOT010000029.1"/>
</dbReference>
<dbReference type="CDD" id="cd06325">
    <property type="entry name" value="PBP1_ABC_unchar_transporter"/>
    <property type="match status" value="1"/>
</dbReference>
<name>A0A8I0AFT5_9FIRM</name>
<reference evidence="2 3" key="1">
    <citation type="submission" date="2020-08" db="EMBL/GenBank/DDBJ databases">
        <title>Genome public.</title>
        <authorList>
            <person name="Liu C."/>
            <person name="Sun Q."/>
        </authorList>
    </citation>
    <scope>NUCLEOTIDE SEQUENCE [LARGE SCALE GENOMIC DNA]</scope>
    <source>
        <strain evidence="2 3">BX17</strain>
    </source>
</reference>